<dbReference type="EMBL" id="JAXQNO010000007">
    <property type="protein sequence ID" value="KAK4793961.1"/>
    <property type="molecule type" value="Genomic_DNA"/>
</dbReference>
<keyword evidence="2" id="KW-1185">Reference proteome</keyword>
<name>A0AAN7LVZ0_TRANT</name>
<sequence length="104" mass="11782">MVQEIHPVPDNFGAKDLHGSESGLTHVWSSGEVQMVDASQESPMASFWRESDEKIYHEVKKRRARHRAVWPIPLSLRAGTLEIRFKPTFSASPQVVAPVVYRSI</sequence>
<proteinExistence type="predicted"/>
<dbReference type="Proteomes" id="UP001346149">
    <property type="component" value="Unassembled WGS sequence"/>
</dbReference>
<reference evidence="1 2" key="1">
    <citation type="journal article" date="2023" name="Hortic Res">
        <title>Pangenome of water caltrop reveals structural variations and asymmetric subgenome divergence after allopolyploidization.</title>
        <authorList>
            <person name="Zhang X."/>
            <person name="Chen Y."/>
            <person name="Wang L."/>
            <person name="Yuan Y."/>
            <person name="Fang M."/>
            <person name="Shi L."/>
            <person name="Lu R."/>
            <person name="Comes H.P."/>
            <person name="Ma Y."/>
            <person name="Chen Y."/>
            <person name="Huang G."/>
            <person name="Zhou Y."/>
            <person name="Zheng Z."/>
            <person name="Qiu Y."/>
        </authorList>
    </citation>
    <scope>NUCLEOTIDE SEQUENCE [LARGE SCALE GENOMIC DNA]</scope>
    <source>
        <strain evidence="1">F231</strain>
    </source>
</reference>
<evidence type="ECO:0000313" key="1">
    <source>
        <dbReference type="EMBL" id="KAK4793961.1"/>
    </source>
</evidence>
<organism evidence="1 2">
    <name type="scientific">Trapa natans</name>
    <name type="common">Water chestnut</name>
    <dbReference type="NCBI Taxonomy" id="22666"/>
    <lineage>
        <taxon>Eukaryota</taxon>
        <taxon>Viridiplantae</taxon>
        <taxon>Streptophyta</taxon>
        <taxon>Embryophyta</taxon>
        <taxon>Tracheophyta</taxon>
        <taxon>Spermatophyta</taxon>
        <taxon>Magnoliopsida</taxon>
        <taxon>eudicotyledons</taxon>
        <taxon>Gunneridae</taxon>
        <taxon>Pentapetalae</taxon>
        <taxon>rosids</taxon>
        <taxon>malvids</taxon>
        <taxon>Myrtales</taxon>
        <taxon>Lythraceae</taxon>
        <taxon>Trapa</taxon>
    </lineage>
</organism>
<evidence type="ECO:0000313" key="2">
    <source>
        <dbReference type="Proteomes" id="UP001346149"/>
    </source>
</evidence>
<accession>A0AAN7LVZ0</accession>
<gene>
    <name evidence="1" type="ORF">SAY86_011955</name>
</gene>
<protein>
    <submittedName>
        <fullName evidence="1">Uncharacterized protein</fullName>
    </submittedName>
</protein>
<dbReference type="AlphaFoldDB" id="A0AAN7LVZ0"/>
<comment type="caution">
    <text evidence="1">The sequence shown here is derived from an EMBL/GenBank/DDBJ whole genome shotgun (WGS) entry which is preliminary data.</text>
</comment>